<protein>
    <submittedName>
        <fullName evidence="8">Membrane protein</fullName>
    </submittedName>
</protein>
<dbReference type="Pfam" id="PF07980">
    <property type="entry name" value="SusD_RagB"/>
    <property type="match status" value="1"/>
</dbReference>
<dbReference type="InterPro" id="IPR012944">
    <property type="entry name" value="SusD_RagB_dom"/>
</dbReference>
<dbReference type="GO" id="GO:0009279">
    <property type="term" value="C:cell outer membrane"/>
    <property type="evidence" value="ECO:0007669"/>
    <property type="project" value="UniProtKB-SubCell"/>
</dbReference>
<keyword evidence="4" id="KW-0472">Membrane</keyword>
<evidence type="ECO:0000259" key="6">
    <source>
        <dbReference type="Pfam" id="PF07980"/>
    </source>
</evidence>
<sequence length="462" mass="52661">MKSTYYLLLGVAALGTVSCSDSFFEQYPSNSVTENNYYITDDDFDQGVAACYHKLKTQMGYHLNELAYRSDECCKQAMTVSDASTYYFDHFEENSSNAIMSDIWNAWYNGIYRCNDVLDHLEGREELPNYDKYRGEVLFMRSWWYFNLYRAFGGVPIAHKVVSPADAKTIRRCTDDEMYALLTGDLAEAARLLPASKGAEKARVTDIAAWTLLAKVYLTFGKPGEAKTALEEAMKNPNYGLVNTTADAFNVKNKFNKEIIFALYYNKANDTGHGYWYSTTKPEEAQLTQPAPVFRALYDARDNRLPLISEYTEDKKGTYLLNKWFDNRNDALKGNVVENDFPHLRYADVVLMYAEALAESGSSLGDALVWLNKTRTRAGLDALKPEDIPSKGAFIEALADERGREFALEGHRWFDLVRLGLALDRFHEMGYKLDAHNLLFPIPQNQIEIVNDKTILWQNPGY</sequence>
<evidence type="ECO:0000313" key="8">
    <source>
        <dbReference type="EMBL" id="GKI20444.1"/>
    </source>
</evidence>
<dbReference type="InterPro" id="IPR033985">
    <property type="entry name" value="SusD-like_N"/>
</dbReference>
<feature type="domain" description="SusD-like N-terminal" evidence="7">
    <location>
        <begin position="43"/>
        <end position="218"/>
    </location>
</feature>
<evidence type="ECO:0000256" key="5">
    <source>
        <dbReference type="ARBA" id="ARBA00023237"/>
    </source>
</evidence>
<evidence type="ECO:0000256" key="4">
    <source>
        <dbReference type="ARBA" id="ARBA00023136"/>
    </source>
</evidence>
<dbReference type="CDD" id="cd08977">
    <property type="entry name" value="SusD"/>
    <property type="match status" value="1"/>
</dbReference>
<evidence type="ECO:0000313" key="9">
    <source>
        <dbReference type="Proteomes" id="UP001055105"/>
    </source>
</evidence>
<dbReference type="PROSITE" id="PS51257">
    <property type="entry name" value="PROKAR_LIPOPROTEIN"/>
    <property type="match status" value="1"/>
</dbReference>
<organism evidence="8 9">
    <name type="scientific">Alistipes finegoldii</name>
    <dbReference type="NCBI Taxonomy" id="214856"/>
    <lineage>
        <taxon>Bacteria</taxon>
        <taxon>Pseudomonadati</taxon>
        <taxon>Bacteroidota</taxon>
        <taxon>Bacteroidia</taxon>
        <taxon>Bacteroidales</taxon>
        <taxon>Rikenellaceae</taxon>
        <taxon>Alistipes</taxon>
    </lineage>
</organism>
<evidence type="ECO:0000256" key="1">
    <source>
        <dbReference type="ARBA" id="ARBA00004442"/>
    </source>
</evidence>
<evidence type="ECO:0000256" key="2">
    <source>
        <dbReference type="ARBA" id="ARBA00006275"/>
    </source>
</evidence>
<proteinExistence type="inferred from homology"/>
<dbReference type="Gene3D" id="1.25.40.390">
    <property type="match status" value="1"/>
</dbReference>
<keyword evidence="3" id="KW-0732">Signal</keyword>
<name>A0AA37KVG3_9BACT</name>
<keyword evidence="5" id="KW-0998">Cell outer membrane</keyword>
<dbReference type="RefSeq" id="WP_244077145.1">
    <property type="nucleotide sequence ID" value="NZ_AP025581.1"/>
</dbReference>
<comment type="similarity">
    <text evidence="2">Belongs to the SusD family.</text>
</comment>
<comment type="caution">
    <text evidence="8">The sequence shown here is derived from an EMBL/GenBank/DDBJ whole genome shotgun (WGS) entry which is preliminary data.</text>
</comment>
<comment type="subcellular location">
    <subcellularLocation>
        <location evidence="1">Cell outer membrane</location>
    </subcellularLocation>
</comment>
<evidence type="ECO:0000259" key="7">
    <source>
        <dbReference type="Pfam" id="PF14322"/>
    </source>
</evidence>
<gene>
    <name evidence="8" type="ORF">CE91St16_33520</name>
</gene>
<dbReference type="InterPro" id="IPR011990">
    <property type="entry name" value="TPR-like_helical_dom_sf"/>
</dbReference>
<dbReference type="EMBL" id="BQOL01000002">
    <property type="protein sequence ID" value="GKI20444.1"/>
    <property type="molecule type" value="Genomic_DNA"/>
</dbReference>
<dbReference type="Pfam" id="PF14322">
    <property type="entry name" value="SusD-like_3"/>
    <property type="match status" value="1"/>
</dbReference>
<dbReference type="AlphaFoldDB" id="A0AA37KVG3"/>
<dbReference type="SUPFAM" id="SSF48452">
    <property type="entry name" value="TPR-like"/>
    <property type="match status" value="1"/>
</dbReference>
<evidence type="ECO:0000256" key="3">
    <source>
        <dbReference type="ARBA" id="ARBA00022729"/>
    </source>
</evidence>
<accession>A0AA37KVG3</accession>
<dbReference type="Proteomes" id="UP001055105">
    <property type="component" value="Unassembled WGS sequence"/>
</dbReference>
<reference evidence="8" key="1">
    <citation type="submission" date="2022-01" db="EMBL/GenBank/DDBJ databases">
        <title>Novel bile acid biosynthetic pathways are enriched in the microbiome of centenarians.</title>
        <authorList>
            <person name="Sato Y."/>
            <person name="Atarashi K."/>
            <person name="Plichta R.D."/>
            <person name="Arai Y."/>
            <person name="Sasajima S."/>
            <person name="Kearney M.S."/>
            <person name="Suda W."/>
            <person name="Takeshita K."/>
            <person name="Sasaki T."/>
            <person name="Okamoto S."/>
            <person name="Skelly N.A."/>
            <person name="Okamura Y."/>
            <person name="Vlamakis H."/>
            <person name="Li Y."/>
            <person name="Tanoue T."/>
            <person name="Takei H."/>
            <person name="Nittono H."/>
            <person name="Narushima S."/>
            <person name="Irie J."/>
            <person name="Itoh H."/>
            <person name="Moriya K."/>
            <person name="Sugiura Y."/>
            <person name="Suematsu M."/>
            <person name="Moritoki N."/>
            <person name="Shibata S."/>
            <person name="Littman R.D."/>
            <person name="Fischbach A.M."/>
            <person name="Uwamino Y."/>
            <person name="Inoue T."/>
            <person name="Honda A."/>
            <person name="Hattori M."/>
            <person name="Murai T."/>
            <person name="Xavier J.R."/>
            <person name="Hirose N."/>
            <person name="Honda K."/>
        </authorList>
    </citation>
    <scope>NUCLEOTIDE SEQUENCE</scope>
    <source>
        <strain evidence="8">CE91-St16</strain>
    </source>
</reference>
<feature type="domain" description="RagB/SusD" evidence="6">
    <location>
        <begin position="311"/>
        <end position="461"/>
    </location>
</feature>